<gene>
    <name evidence="3" type="ORF">BU26DRAFT_47718</name>
</gene>
<evidence type="ECO:0000313" key="4">
    <source>
        <dbReference type="Proteomes" id="UP000800094"/>
    </source>
</evidence>
<dbReference type="OrthoDB" id="2135488at2759"/>
<evidence type="ECO:0000313" key="3">
    <source>
        <dbReference type="EMBL" id="KAF2246522.1"/>
    </source>
</evidence>
<sequence length="375" mass="42072">MAPLPKIIDTHIHLWPSTATAPTDHGWMTQGHPLAKRHGVADYDNATSASPVRPSGFVYVETDRCLPSAVPEMQEDAQDDEEKERRLRAWAKAPLEELDFLKRIVGGEPRDGDGFSSEHDGRRLVGLVVWAPFHLPPELFSLYMRIVESVLQPSAWERVVGFRYLLQGKGVDEVRNVVESEHWLSNLVSIGQGRAGKGWSFDVGVDCHRDGVEGLEVVARMVERVRAVEQLQGRGNKVRFVLNHLCKPDLSTPWPLFPRYSSVLTRLAADPLVYMKLSGAFNEFSPAATPSLASDLLASLRPYLDHVLKVFGSERIMFGSDWPVCNVGGPKGEEGNWALWREVVERWLEEKGSGEEERERVWWRAGAEAYGLDGI</sequence>
<reference evidence="3" key="1">
    <citation type="journal article" date="2020" name="Stud. Mycol.">
        <title>101 Dothideomycetes genomes: a test case for predicting lifestyles and emergence of pathogens.</title>
        <authorList>
            <person name="Haridas S."/>
            <person name="Albert R."/>
            <person name="Binder M."/>
            <person name="Bloem J."/>
            <person name="Labutti K."/>
            <person name="Salamov A."/>
            <person name="Andreopoulos B."/>
            <person name="Baker S."/>
            <person name="Barry K."/>
            <person name="Bills G."/>
            <person name="Bluhm B."/>
            <person name="Cannon C."/>
            <person name="Castanera R."/>
            <person name="Culley D."/>
            <person name="Daum C."/>
            <person name="Ezra D."/>
            <person name="Gonzalez J."/>
            <person name="Henrissat B."/>
            <person name="Kuo A."/>
            <person name="Liang C."/>
            <person name="Lipzen A."/>
            <person name="Lutzoni F."/>
            <person name="Magnuson J."/>
            <person name="Mondo S."/>
            <person name="Nolan M."/>
            <person name="Ohm R."/>
            <person name="Pangilinan J."/>
            <person name="Park H.-J."/>
            <person name="Ramirez L."/>
            <person name="Alfaro M."/>
            <person name="Sun H."/>
            <person name="Tritt A."/>
            <person name="Yoshinaga Y."/>
            <person name="Zwiers L.-H."/>
            <person name="Turgeon B."/>
            <person name="Goodwin S."/>
            <person name="Spatafora J."/>
            <person name="Crous P."/>
            <person name="Grigoriev I."/>
        </authorList>
    </citation>
    <scope>NUCLEOTIDE SEQUENCE</scope>
    <source>
        <strain evidence="3">CBS 122368</strain>
    </source>
</reference>
<evidence type="ECO:0000256" key="1">
    <source>
        <dbReference type="ARBA" id="ARBA00038310"/>
    </source>
</evidence>
<dbReference type="Proteomes" id="UP000800094">
    <property type="component" value="Unassembled WGS sequence"/>
</dbReference>
<feature type="domain" description="Amidohydrolase-related" evidence="2">
    <location>
        <begin position="237"/>
        <end position="371"/>
    </location>
</feature>
<dbReference type="Gene3D" id="3.20.20.140">
    <property type="entry name" value="Metal-dependent hydrolases"/>
    <property type="match status" value="1"/>
</dbReference>
<dbReference type="RefSeq" id="XP_033681526.1">
    <property type="nucleotide sequence ID" value="XM_033825593.1"/>
</dbReference>
<dbReference type="Pfam" id="PF04909">
    <property type="entry name" value="Amidohydro_2"/>
    <property type="match status" value="1"/>
</dbReference>
<accession>A0A6A6I9B1</accession>
<dbReference type="PANTHER" id="PTHR43569:SF2">
    <property type="entry name" value="AMIDOHYDROLASE-RELATED DOMAIN-CONTAINING PROTEIN"/>
    <property type="match status" value="1"/>
</dbReference>
<dbReference type="SUPFAM" id="SSF51556">
    <property type="entry name" value="Metallo-dependent hydrolases"/>
    <property type="match status" value="1"/>
</dbReference>
<evidence type="ECO:0000259" key="2">
    <source>
        <dbReference type="Pfam" id="PF04909"/>
    </source>
</evidence>
<dbReference type="EMBL" id="ML987198">
    <property type="protein sequence ID" value="KAF2246522.1"/>
    <property type="molecule type" value="Genomic_DNA"/>
</dbReference>
<dbReference type="AlphaFoldDB" id="A0A6A6I9B1"/>
<dbReference type="InterPro" id="IPR032466">
    <property type="entry name" value="Metal_Hydrolase"/>
</dbReference>
<dbReference type="InterPro" id="IPR006680">
    <property type="entry name" value="Amidohydro-rel"/>
</dbReference>
<comment type="similarity">
    <text evidence="1">Belongs to the metallo-dependent hydrolases superfamily.</text>
</comment>
<dbReference type="GO" id="GO:0016787">
    <property type="term" value="F:hydrolase activity"/>
    <property type="evidence" value="ECO:0007669"/>
    <property type="project" value="InterPro"/>
</dbReference>
<keyword evidence="4" id="KW-1185">Reference proteome</keyword>
<proteinExistence type="inferred from homology"/>
<name>A0A6A6I9B1_9PLEO</name>
<protein>
    <recommendedName>
        <fullName evidence="2">Amidohydrolase-related domain-containing protein</fullName>
    </recommendedName>
</protein>
<dbReference type="PANTHER" id="PTHR43569">
    <property type="entry name" value="AMIDOHYDROLASE"/>
    <property type="match status" value="1"/>
</dbReference>
<dbReference type="InterPro" id="IPR052350">
    <property type="entry name" value="Metallo-dep_Lactonases"/>
</dbReference>
<dbReference type="GeneID" id="54578923"/>
<organism evidence="3 4">
    <name type="scientific">Trematosphaeria pertusa</name>
    <dbReference type="NCBI Taxonomy" id="390896"/>
    <lineage>
        <taxon>Eukaryota</taxon>
        <taxon>Fungi</taxon>
        <taxon>Dikarya</taxon>
        <taxon>Ascomycota</taxon>
        <taxon>Pezizomycotina</taxon>
        <taxon>Dothideomycetes</taxon>
        <taxon>Pleosporomycetidae</taxon>
        <taxon>Pleosporales</taxon>
        <taxon>Massarineae</taxon>
        <taxon>Trematosphaeriaceae</taxon>
        <taxon>Trematosphaeria</taxon>
    </lineage>
</organism>